<feature type="transmembrane region" description="Helical" evidence="6">
    <location>
        <begin position="429"/>
        <end position="449"/>
    </location>
</feature>
<feature type="transmembrane region" description="Helical" evidence="6">
    <location>
        <begin position="308"/>
        <end position="325"/>
    </location>
</feature>
<evidence type="ECO:0000256" key="2">
    <source>
        <dbReference type="ARBA" id="ARBA00022448"/>
    </source>
</evidence>
<dbReference type="OrthoDB" id="9812221at2"/>
<feature type="transmembrane region" description="Helical" evidence="6">
    <location>
        <begin position="112"/>
        <end position="132"/>
    </location>
</feature>
<dbReference type="EMBL" id="JFKA01000005">
    <property type="protein sequence ID" value="OSQ38054.1"/>
    <property type="molecule type" value="Genomic_DNA"/>
</dbReference>
<dbReference type="STRING" id="1293891.TMES_13975"/>
<dbReference type="PANTHER" id="PTHR42718:SF9">
    <property type="entry name" value="MAJOR FACILITATOR SUPERFAMILY MULTIDRUG TRANSPORTER MFSC"/>
    <property type="match status" value="1"/>
</dbReference>
<evidence type="ECO:0000256" key="5">
    <source>
        <dbReference type="ARBA" id="ARBA00023136"/>
    </source>
</evidence>
<feature type="transmembrane region" description="Helical" evidence="6">
    <location>
        <begin position="337"/>
        <end position="355"/>
    </location>
</feature>
<feature type="transmembrane region" description="Helical" evidence="6">
    <location>
        <begin position="88"/>
        <end position="106"/>
    </location>
</feature>
<feature type="transmembrane region" description="Helical" evidence="6">
    <location>
        <begin position="399"/>
        <end position="423"/>
    </location>
</feature>
<dbReference type="Gene3D" id="1.20.1250.20">
    <property type="entry name" value="MFS general substrate transporter like domains"/>
    <property type="match status" value="1"/>
</dbReference>
<dbReference type="PROSITE" id="PS50850">
    <property type="entry name" value="MFS"/>
    <property type="match status" value="1"/>
</dbReference>
<proteinExistence type="predicted"/>
<dbReference type="PANTHER" id="PTHR42718">
    <property type="entry name" value="MAJOR FACILITATOR SUPERFAMILY MULTIDRUG TRANSPORTER MFSC"/>
    <property type="match status" value="1"/>
</dbReference>
<organism evidence="8 9">
    <name type="scientific">Thalassospira mesophila</name>
    <dbReference type="NCBI Taxonomy" id="1293891"/>
    <lineage>
        <taxon>Bacteria</taxon>
        <taxon>Pseudomonadati</taxon>
        <taxon>Pseudomonadota</taxon>
        <taxon>Alphaproteobacteria</taxon>
        <taxon>Rhodospirillales</taxon>
        <taxon>Thalassospiraceae</taxon>
        <taxon>Thalassospira</taxon>
    </lineage>
</organism>
<feature type="transmembrane region" description="Helical" evidence="6">
    <location>
        <begin position="20"/>
        <end position="42"/>
    </location>
</feature>
<keyword evidence="3 6" id="KW-0812">Transmembrane</keyword>
<feature type="domain" description="Major facilitator superfamily (MFS) profile" evidence="7">
    <location>
        <begin position="20"/>
        <end position="455"/>
    </location>
</feature>
<feature type="transmembrane region" description="Helical" evidence="6">
    <location>
        <begin position="174"/>
        <end position="194"/>
    </location>
</feature>
<dbReference type="RefSeq" id="WP_085583545.1">
    <property type="nucleotide sequence ID" value="NZ_JFKA01000005.1"/>
</dbReference>
<evidence type="ECO:0000256" key="6">
    <source>
        <dbReference type="SAM" id="Phobius"/>
    </source>
</evidence>
<feature type="transmembrane region" description="Helical" evidence="6">
    <location>
        <begin position="54"/>
        <end position="76"/>
    </location>
</feature>
<feature type="transmembrane region" description="Helical" evidence="6">
    <location>
        <begin position="144"/>
        <end position="168"/>
    </location>
</feature>
<dbReference type="GO" id="GO:0022857">
    <property type="term" value="F:transmembrane transporter activity"/>
    <property type="evidence" value="ECO:0007669"/>
    <property type="project" value="InterPro"/>
</dbReference>
<keyword evidence="9" id="KW-1185">Reference proteome</keyword>
<keyword evidence="5 6" id="KW-0472">Membrane</keyword>
<feature type="transmembrane region" description="Helical" evidence="6">
    <location>
        <begin position="270"/>
        <end position="296"/>
    </location>
</feature>
<keyword evidence="4 6" id="KW-1133">Transmembrane helix</keyword>
<feature type="transmembrane region" description="Helical" evidence="6">
    <location>
        <begin position="361"/>
        <end position="378"/>
    </location>
</feature>
<sequence length="460" mass="48219">MTKSPVIHEDGLPQPQRALAFLTISLAVMMAVLDGSIMNVALPTIAHDQHVSPAHAIWVVTAYQLAVVVALLPLAALGEAIGFRKINLAGLVVFCAASILCAYSPTIEMLTFARLLQGLGGAALMSINAALVRHIMPINQLGKGISRVAMVVAISAAAGPSIASAILAVSSWHWLFLINVPLSIAAFGMGYFTLPHNKLNQTRFDYGSALLNVLSFGFLISALGSIGTSNNTMLIAGQFTIAIIAGILLARRQLSRPNPLLPIDLLKRPVFAGSIISSICGFNAQFIAFVSLPFFFHDVIGYSAVKTGLLLTPWPVATALTAPLAGKLADKYSAAPFTAIGMTIFAIGLCATVWLPSDAGNYTVIIALMICGAGFALFQTPNNRIMLTSAPRERSGAASGLLSTARLLGQSSGAALAAILISYSTSFNLGLLMYTAAGFALFSACTSAIRNRAWQVGIIS</sequence>
<keyword evidence="2" id="KW-0813">Transport</keyword>
<evidence type="ECO:0000256" key="3">
    <source>
        <dbReference type="ARBA" id="ARBA00022692"/>
    </source>
</evidence>
<dbReference type="InterPro" id="IPR011701">
    <property type="entry name" value="MFS"/>
</dbReference>
<evidence type="ECO:0000256" key="4">
    <source>
        <dbReference type="ARBA" id="ARBA00022989"/>
    </source>
</evidence>
<evidence type="ECO:0000259" key="7">
    <source>
        <dbReference type="PROSITE" id="PS50850"/>
    </source>
</evidence>
<feature type="transmembrane region" description="Helical" evidence="6">
    <location>
        <begin position="232"/>
        <end position="250"/>
    </location>
</feature>
<dbReference type="Pfam" id="PF07690">
    <property type="entry name" value="MFS_1"/>
    <property type="match status" value="1"/>
</dbReference>
<evidence type="ECO:0000313" key="9">
    <source>
        <dbReference type="Proteomes" id="UP000193391"/>
    </source>
</evidence>
<dbReference type="GO" id="GO:0016020">
    <property type="term" value="C:membrane"/>
    <property type="evidence" value="ECO:0007669"/>
    <property type="project" value="UniProtKB-SubCell"/>
</dbReference>
<protein>
    <submittedName>
        <fullName evidence="8">Multidrug MFS transporter</fullName>
    </submittedName>
</protein>
<reference evidence="8 9" key="1">
    <citation type="submission" date="2014-03" db="EMBL/GenBank/DDBJ databases">
        <title>The draft genome sequence of Thalassospira mesophila JCM 18969.</title>
        <authorList>
            <person name="Lai Q."/>
            <person name="Shao Z."/>
        </authorList>
    </citation>
    <scope>NUCLEOTIDE SEQUENCE [LARGE SCALE GENOMIC DNA]</scope>
    <source>
        <strain evidence="8 9">JCM 18969</strain>
    </source>
</reference>
<name>A0A1Y2L1X2_9PROT</name>
<dbReference type="PRINTS" id="PR01036">
    <property type="entry name" value="TCRTETB"/>
</dbReference>
<dbReference type="InterPro" id="IPR020846">
    <property type="entry name" value="MFS_dom"/>
</dbReference>
<dbReference type="Gene3D" id="1.20.1720.10">
    <property type="entry name" value="Multidrug resistance protein D"/>
    <property type="match status" value="1"/>
</dbReference>
<feature type="transmembrane region" description="Helical" evidence="6">
    <location>
        <begin position="206"/>
        <end position="226"/>
    </location>
</feature>
<dbReference type="AlphaFoldDB" id="A0A1Y2L1X2"/>
<evidence type="ECO:0000256" key="1">
    <source>
        <dbReference type="ARBA" id="ARBA00004141"/>
    </source>
</evidence>
<evidence type="ECO:0000313" key="8">
    <source>
        <dbReference type="EMBL" id="OSQ38054.1"/>
    </source>
</evidence>
<comment type="caution">
    <text evidence="8">The sequence shown here is derived from an EMBL/GenBank/DDBJ whole genome shotgun (WGS) entry which is preliminary data.</text>
</comment>
<gene>
    <name evidence="8" type="ORF">TMES_13975</name>
</gene>
<dbReference type="Proteomes" id="UP000193391">
    <property type="component" value="Unassembled WGS sequence"/>
</dbReference>
<dbReference type="InterPro" id="IPR036259">
    <property type="entry name" value="MFS_trans_sf"/>
</dbReference>
<comment type="subcellular location">
    <subcellularLocation>
        <location evidence="1">Membrane</location>
        <topology evidence="1">Multi-pass membrane protein</topology>
    </subcellularLocation>
</comment>
<accession>A0A1Y2L1X2</accession>
<dbReference type="CDD" id="cd17321">
    <property type="entry name" value="MFS_MMR_MDR_like"/>
    <property type="match status" value="1"/>
</dbReference>
<dbReference type="SUPFAM" id="SSF103473">
    <property type="entry name" value="MFS general substrate transporter"/>
    <property type="match status" value="1"/>
</dbReference>